<evidence type="ECO:0000313" key="9">
    <source>
        <dbReference type="Proteomes" id="UP001196661"/>
    </source>
</evidence>
<evidence type="ECO:0000256" key="3">
    <source>
        <dbReference type="ARBA" id="ARBA00022741"/>
    </source>
</evidence>
<feature type="binding site" evidence="5">
    <location>
        <position position="31"/>
    </location>
    <ligand>
        <name>AMP</name>
        <dbReference type="ChEBI" id="CHEBI:456215"/>
    </ligand>
</feature>
<evidence type="ECO:0000256" key="4">
    <source>
        <dbReference type="ARBA" id="ARBA00022777"/>
    </source>
</evidence>
<comment type="similarity">
    <text evidence="5 6">Belongs to the adenylate kinase family.</text>
</comment>
<comment type="pathway">
    <text evidence="5">Purine metabolism; AMP biosynthesis via salvage pathway; AMP from ADP: step 1/1.</text>
</comment>
<comment type="domain">
    <text evidence="5">Consists of three domains, a large central CORE domain and two small peripheral domains, NMPbind and LID, which undergo movements during catalysis. The LID domain closes over the site of phosphoryl transfer upon ATP binding. Assembling and dissambling the active center during each catalytic cycle provides an effective means to prevent ATP hydrolysis.</text>
</comment>
<dbReference type="Gene3D" id="3.40.50.300">
    <property type="entry name" value="P-loop containing nucleotide triphosphate hydrolases"/>
    <property type="match status" value="1"/>
</dbReference>
<comment type="subcellular location">
    <subcellularLocation>
        <location evidence="5 7">Cytoplasm</location>
    </subcellularLocation>
</comment>
<dbReference type="EMBL" id="JADOER010000011">
    <property type="protein sequence ID" value="MBT9312889.1"/>
    <property type="molecule type" value="Genomic_DNA"/>
</dbReference>
<name>A0ABS5Y4X8_9CYAN</name>
<gene>
    <name evidence="5" type="primary">adk</name>
    <name evidence="8" type="ORF">IXB28_11775</name>
</gene>
<feature type="binding site" evidence="5">
    <location>
        <position position="168"/>
    </location>
    <ligand>
        <name>ATP</name>
        <dbReference type="ChEBI" id="CHEBI:30616"/>
    </ligand>
</feature>
<dbReference type="EC" id="2.7.4.3" evidence="5 7"/>
<feature type="region of interest" description="NMP" evidence="5">
    <location>
        <begin position="30"/>
        <end position="59"/>
    </location>
</feature>
<dbReference type="InterPro" id="IPR033690">
    <property type="entry name" value="Adenylat_kinase_CS"/>
</dbReference>
<evidence type="ECO:0000256" key="2">
    <source>
        <dbReference type="ARBA" id="ARBA00022727"/>
    </source>
</evidence>
<organism evidence="8 9">
    <name type="scientific">Leptothoe kymatousa TAU-MAC 1615</name>
    <dbReference type="NCBI Taxonomy" id="2364775"/>
    <lineage>
        <taxon>Bacteria</taxon>
        <taxon>Bacillati</taxon>
        <taxon>Cyanobacteriota</taxon>
        <taxon>Cyanophyceae</taxon>
        <taxon>Nodosilineales</taxon>
        <taxon>Cymatolegaceae</taxon>
        <taxon>Leptothoe</taxon>
        <taxon>Leptothoe kymatousa</taxon>
    </lineage>
</organism>
<dbReference type="PROSITE" id="PS00113">
    <property type="entry name" value="ADENYLATE_KINASE"/>
    <property type="match status" value="1"/>
</dbReference>
<comment type="function">
    <text evidence="5">Catalyzes the reversible transfer of the terminal phosphate group between ATP and AMP. Plays an important role in cellular energy homeostasis and in adenine nucleotide metabolism.</text>
</comment>
<evidence type="ECO:0000256" key="5">
    <source>
        <dbReference type="HAMAP-Rule" id="MF_00235"/>
    </source>
</evidence>
<dbReference type="CDD" id="cd01428">
    <property type="entry name" value="ADK"/>
    <property type="match status" value="1"/>
</dbReference>
<dbReference type="InterPro" id="IPR000850">
    <property type="entry name" value="Adenylat/UMP-CMP_kin"/>
</dbReference>
<feature type="binding site" evidence="5">
    <location>
        <position position="140"/>
    </location>
    <ligand>
        <name>AMP</name>
        <dbReference type="ChEBI" id="CHEBI:456215"/>
    </ligand>
</feature>
<keyword evidence="2 5" id="KW-0545">Nucleotide biosynthesis</keyword>
<dbReference type="Proteomes" id="UP001196661">
    <property type="component" value="Unassembled WGS sequence"/>
</dbReference>
<dbReference type="GO" id="GO:0004017">
    <property type="term" value="F:AMP kinase activity"/>
    <property type="evidence" value="ECO:0007669"/>
    <property type="project" value="UniProtKB-EC"/>
</dbReference>
<dbReference type="SUPFAM" id="SSF52540">
    <property type="entry name" value="P-loop containing nucleoside triphosphate hydrolases"/>
    <property type="match status" value="1"/>
</dbReference>
<comment type="catalytic activity">
    <reaction evidence="5 7">
        <text>AMP + ATP = 2 ADP</text>
        <dbReference type="Rhea" id="RHEA:12973"/>
        <dbReference type="ChEBI" id="CHEBI:30616"/>
        <dbReference type="ChEBI" id="CHEBI:456215"/>
        <dbReference type="ChEBI" id="CHEBI:456216"/>
        <dbReference type="EC" id="2.7.4.3"/>
    </reaction>
</comment>
<dbReference type="HAMAP" id="MF_00235">
    <property type="entry name" value="Adenylate_kinase_Adk"/>
    <property type="match status" value="1"/>
</dbReference>
<dbReference type="RefSeq" id="WP_215618792.1">
    <property type="nucleotide sequence ID" value="NZ_JADOER010000011.1"/>
</dbReference>
<feature type="binding site" evidence="5">
    <location>
        <begin position="57"/>
        <end position="59"/>
    </location>
    <ligand>
        <name>AMP</name>
        <dbReference type="ChEBI" id="CHEBI:456215"/>
    </ligand>
</feature>
<feature type="binding site" evidence="5">
    <location>
        <position position="92"/>
    </location>
    <ligand>
        <name>AMP</name>
        <dbReference type="ChEBI" id="CHEBI:456215"/>
    </ligand>
</feature>
<sequence>MQLVILGGPGSGKGTQSNKLSQHFGIPWISTGDILRAEITANSTLGKQVSDTLTQGKLVPDTLMIDVIKQRLQATDTHNGWILDGYPRTAFQAEELDFFLDTLNRKVNHVIWLDLPIHCLIERSEHRGAIDDTPDAIRRRIETLLATTVPMLDYYDYRQRLMRVDGNQAPDEVKRSILANL</sequence>
<keyword evidence="1 5" id="KW-0808">Transferase</keyword>
<feature type="binding site" evidence="5">
    <location>
        <begin position="10"/>
        <end position="15"/>
    </location>
    <ligand>
        <name>ATP</name>
        <dbReference type="ChEBI" id="CHEBI:30616"/>
    </ligand>
</feature>
<evidence type="ECO:0000256" key="7">
    <source>
        <dbReference type="RuleBase" id="RU003331"/>
    </source>
</evidence>
<evidence type="ECO:0000313" key="8">
    <source>
        <dbReference type="EMBL" id="MBT9312889.1"/>
    </source>
</evidence>
<evidence type="ECO:0000256" key="1">
    <source>
        <dbReference type="ARBA" id="ARBA00022679"/>
    </source>
</evidence>
<proteinExistence type="inferred from homology"/>
<evidence type="ECO:0000256" key="6">
    <source>
        <dbReference type="RuleBase" id="RU003330"/>
    </source>
</evidence>
<comment type="subunit">
    <text evidence="5 7">Monomer.</text>
</comment>
<accession>A0ABS5Y4X8</accession>
<reference evidence="8 9" key="1">
    <citation type="journal article" date="2021" name="Mar. Drugs">
        <title>Genome Reduction and Secondary Metabolism of the Marine Sponge-Associated Cyanobacterium Leptothoe.</title>
        <authorList>
            <person name="Konstantinou D."/>
            <person name="Popin R.V."/>
            <person name="Fewer D.P."/>
            <person name="Sivonen K."/>
            <person name="Gkelis S."/>
        </authorList>
    </citation>
    <scope>NUCLEOTIDE SEQUENCE [LARGE SCALE GENOMIC DNA]</scope>
    <source>
        <strain evidence="8 9">TAU-MAC 1615</strain>
    </source>
</reference>
<dbReference type="NCBIfam" id="NF001381">
    <property type="entry name" value="PRK00279.1-3"/>
    <property type="match status" value="1"/>
</dbReference>
<comment type="caution">
    <text evidence="5">Lacks conserved residue(s) required for the propagation of feature annotation.</text>
</comment>
<keyword evidence="4 5" id="KW-0418">Kinase</keyword>
<dbReference type="InterPro" id="IPR027417">
    <property type="entry name" value="P-loop_NTPase"/>
</dbReference>
<dbReference type="PANTHER" id="PTHR23359">
    <property type="entry name" value="NUCLEOTIDE KINASE"/>
    <property type="match status" value="1"/>
</dbReference>
<keyword evidence="5" id="KW-0963">Cytoplasm</keyword>
<keyword evidence="5 7" id="KW-0067">ATP-binding</keyword>
<feature type="binding site" evidence="5">
    <location>
        <begin position="85"/>
        <end position="88"/>
    </location>
    <ligand>
        <name>AMP</name>
        <dbReference type="ChEBI" id="CHEBI:456215"/>
    </ligand>
</feature>
<comment type="caution">
    <text evidence="8">The sequence shown here is derived from an EMBL/GenBank/DDBJ whole genome shotgun (WGS) entry which is preliminary data.</text>
</comment>
<keyword evidence="9" id="KW-1185">Reference proteome</keyword>
<feature type="binding site" evidence="5">
    <location>
        <position position="36"/>
    </location>
    <ligand>
        <name>AMP</name>
        <dbReference type="ChEBI" id="CHEBI:456215"/>
    </ligand>
</feature>
<keyword evidence="3 5" id="KW-0547">Nucleotide-binding</keyword>
<feature type="binding site" evidence="5">
    <location>
        <position position="127"/>
    </location>
    <ligand>
        <name>ATP</name>
        <dbReference type="ChEBI" id="CHEBI:30616"/>
    </ligand>
</feature>
<dbReference type="PRINTS" id="PR00094">
    <property type="entry name" value="ADENYLTKNASE"/>
</dbReference>
<dbReference type="Pfam" id="PF00406">
    <property type="entry name" value="ADK"/>
    <property type="match status" value="1"/>
</dbReference>
<protein>
    <recommendedName>
        <fullName evidence="5 7">Adenylate kinase</fullName>
        <shortName evidence="5">AK</shortName>
        <ecNumber evidence="5 7">2.7.4.3</ecNumber>
    </recommendedName>
    <alternativeName>
        <fullName evidence="5">ATP-AMP transphosphorylase</fullName>
    </alternativeName>
    <alternativeName>
        <fullName evidence="5">ATP:AMP phosphotransferase</fullName>
    </alternativeName>
    <alternativeName>
        <fullName evidence="5">Adenylate monophosphate kinase</fullName>
    </alternativeName>
</protein>